<organism evidence="1 2">
    <name type="scientific">Choristoneura fumiferana</name>
    <name type="common">Spruce budworm moth</name>
    <name type="synonym">Archips fumiferana</name>
    <dbReference type="NCBI Taxonomy" id="7141"/>
    <lineage>
        <taxon>Eukaryota</taxon>
        <taxon>Metazoa</taxon>
        <taxon>Ecdysozoa</taxon>
        <taxon>Arthropoda</taxon>
        <taxon>Hexapoda</taxon>
        <taxon>Insecta</taxon>
        <taxon>Pterygota</taxon>
        <taxon>Neoptera</taxon>
        <taxon>Endopterygota</taxon>
        <taxon>Lepidoptera</taxon>
        <taxon>Glossata</taxon>
        <taxon>Ditrysia</taxon>
        <taxon>Tortricoidea</taxon>
        <taxon>Tortricidae</taxon>
        <taxon>Tortricinae</taxon>
        <taxon>Choristoneura</taxon>
    </lineage>
</organism>
<evidence type="ECO:0000313" key="1">
    <source>
        <dbReference type="EMBL" id="KAI8420327.1"/>
    </source>
</evidence>
<reference evidence="1 2" key="1">
    <citation type="journal article" date="2022" name="Genome Biol. Evol.">
        <title>The Spruce Budworm Genome: Reconstructing the Evolutionary History of Antifreeze Proteins.</title>
        <authorList>
            <person name="Beliveau C."/>
            <person name="Gagne P."/>
            <person name="Picq S."/>
            <person name="Vernygora O."/>
            <person name="Keeling C.I."/>
            <person name="Pinkney K."/>
            <person name="Doucet D."/>
            <person name="Wen F."/>
            <person name="Johnston J.S."/>
            <person name="Maaroufi H."/>
            <person name="Boyle B."/>
            <person name="Laroche J."/>
            <person name="Dewar K."/>
            <person name="Juretic N."/>
            <person name="Blackburn G."/>
            <person name="Nisole A."/>
            <person name="Brunet B."/>
            <person name="Brandao M."/>
            <person name="Lumley L."/>
            <person name="Duan J."/>
            <person name="Quan G."/>
            <person name="Lucarotti C.J."/>
            <person name="Roe A.D."/>
            <person name="Sperling F.A.H."/>
            <person name="Levesque R.C."/>
            <person name="Cusson M."/>
        </authorList>
    </citation>
    <scope>NUCLEOTIDE SEQUENCE [LARGE SCALE GENOMIC DNA]</scope>
    <source>
        <strain evidence="1">Glfc:IPQL:Cfum</strain>
    </source>
</reference>
<protein>
    <submittedName>
        <fullName evidence="1">Uncharacterized protein</fullName>
    </submittedName>
</protein>
<dbReference type="Proteomes" id="UP001064048">
    <property type="component" value="Chromosome 14"/>
</dbReference>
<evidence type="ECO:0000313" key="2">
    <source>
        <dbReference type="Proteomes" id="UP001064048"/>
    </source>
</evidence>
<dbReference type="EMBL" id="CM046114">
    <property type="protein sequence ID" value="KAI8420327.1"/>
    <property type="molecule type" value="Genomic_DNA"/>
</dbReference>
<keyword evidence="2" id="KW-1185">Reference proteome</keyword>
<name>A0ACC0J896_CHOFU</name>
<sequence length="290" mass="32660">MPVTITQTHRGPSALLSYLFTGSKNEETNEDTVIDNLVAVSAKLQFNDKLCFIAYKKLNTEENVEIELSVTCEDPSFNAKWICTEDSSDWREIGTLCNNNILDVDGYYVYTCHLKIHVSVRKIEKSTLCAQMFLDADFTDFSLSASNGSVAVHKIVMACHSDVFKAMLNGEWKENVEGRVEVKGATRQSLDHLKDYMYLDILPDEGLGPLLLLASYYMIENLKTRCIGKMAHSVKSDNLYELLDFACLNNIPELAYEILHVTPSEVVNKAYKSKKESKIPKSEGNDSDNK</sequence>
<proteinExistence type="predicted"/>
<comment type="caution">
    <text evidence="1">The sequence shown here is derived from an EMBL/GenBank/DDBJ whole genome shotgun (WGS) entry which is preliminary data.</text>
</comment>
<gene>
    <name evidence="1" type="ORF">MSG28_008854</name>
</gene>
<accession>A0ACC0J896</accession>